<dbReference type="RefSeq" id="WP_166102677.1">
    <property type="nucleotide sequence ID" value="NZ_BMMY01000008.1"/>
</dbReference>
<dbReference type="AlphaFoldDB" id="A0A7G9QZR8"/>
<proteinExistence type="inferred from homology"/>
<comment type="similarity">
    <text evidence="1">Belongs to the argonaute family. Long pAgo subfamily.</text>
</comment>
<name>A0A7G9QZR8_9MICO</name>
<dbReference type="CDD" id="cd04659">
    <property type="entry name" value="Piwi_piwi-like_ProArk"/>
    <property type="match status" value="1"/>
</dbReference>
<dbReference type="SUPFAM" id="SSF53098">
    <property type="entry name" value="Ribonuclease H-like"/>
    <property type="match status" value="1"/>
</dbReference>
<evidence type="ECO:0000313" key="4">
    <source>
        <dbReference type="EMBL" id="QNN48843.1"/>
    </source>
</evidence>
<dbReference type="Proteomes" id="UP000515976">
    <property type="component" value="Chromosome"/>
</dbReference>
<dbReference type="InterPro" id="IPR012337">
    <property type="entry name" value="RNaseH-like_sf"/>
</dbReference>
<dbReference type="SMART" id="SM00950">
    <property type="entry name" value="Piwi"/>
    <property type="match status" value="1"/>
</dbReference>
<dbReference type="InterPro" id="IPR036397">
    <property type="entry name" value="RNaseH_sf"/>
</dbReference>
<dbReference type="Gene3D" id="3.30.420.10">
    <property type="entry name" value="Ribonuclease H-like superfamily/Ribonuclease H"/>
    <property type="match status" value="1"/>
</dbReference>
<protein>
    <recommendedName>
        <fullName evidence="2">Protein argonaute</fullName>
    </recommendedName>
</protein>
<gene>
    <name evidence="4" type="ORF">H9L10_11180</name>
</gene>
<dbReference type="KEGG" id="pei:H9L10_11180"/>
<accession>A0A7G9QZR8</accession>
<keyword evidence="5" id="KW-1185">Reference proteome</keyword>
<evidence type="ECO:0000256" key="1">
    <source>
        <dbReference type="ARBA" id="ARBA00035012"/>
    </source>
</evidence>
<sequence>MRATFIEEPLLEFAGGGRHIDPRHGIWDYGPADIKDPAPRIVRAAIIGPQESINGLQAWLDRCRLGLGAMPDTHLTRLYVPFPGFDVTHGFRSIINFTPRLTRAIPKRQLDALNGLHPKKAVAAAVDIYDIELAALHDEPSCDVVIVCRPDNLNDAAMSKAPKSPDALEVDGWSKDGRDVFIADFHALLKARSLRYKQPIQIVRRNTWDTTFKDPRTGRAGANQDEATRAWNLHTALYYKNGGVPWRLPREASDLASCYIGIAFHKTADTNLHTSVAQIYNQRGDGVIVRGGPATVSKEDRQPHLSEDDARDLLETALQRYRTEHRTAPARVVLHKASNYTAAETTGFNQAANTERLDLLELLWLTGSDQLRLYRKGQQPPLRGTFVSIGDNRHLLYTTGAVPFYKTYPGHYVPQPLGMRTVQAESSPETLAAETLALTKMNWNQTRLDGRIPITLRTARTVGNILRHHDSTDPVSGRYAHYM</sequence>
<dbReference type="GO" id="GO:0003676">
    <property type="term" value="F:nucleic acid binding"/>
    <property type="evidence" value="ECO:0007669"/>
    <property type="project" value="InterPro"/>
</dbReference>
<dbReference type="InterPro" id="IPR003165">
    <property type="entry name" value="Piwi"/>
</dbReference>
<evidence type="ECO:0000256" key="2">
    <source>
        <dbReference type="ARBA" id="ARBA00035032"/>
    </source>
</evidence>
<evidence type="ECO:0000313" key="5">
    <source>
        <dbReference type="Proteomes" id="UP000515976"/>
    </source>
</evidence>
<dbReference type="EMBL" id="CP060712">
    <property type="protein sequence ID" value="QNN48843.1"/>
    <property type="molecule type" value="Genomic_DNA"/>
</dbReference>
<evidence type="ECO:0000259" key="3">
    <source>
        <dbReference type="SMART" id="SM00950"/>
    </source>
</evidence>
<reference evidence="4 5" key="1">
    <citation type="submission" date="2020-08" db="EMBL/GenBank/DDBJ databases">
        <title>Genome sequence of Phycicoccus endophyticus JCM 31784T.</title>
        <authorList>
            <person name="Hyun D.-W."/>
            <person name="Bae J.-W."/>
        </authorList>
    </citation>
    <scope>NUCLEOTIDE SEQUENCE [LARGE SCALE GENOMIC DNA]</scope>
    <source>
        <strain evidence="4 5">JCM 31784</strain>
    </source>
</reference>
<organism evidence="4 5">
    <name type="scientific">Phycicoccus endophyticus</name>
    <dbReference type="NCBI Taxonomy" id="1690220"/>
    <lineage>
        <taxon>Bacteria</taxon>
        <taxon>Bacillati</taxon>
        <taxon>Actinomycetota</taxon>
        <taxon>Actinomycetes</taxon>
        <taxon>Micrococcales</taxon>
        <taxon>Intrasporangiaceae</taxon>
        <taxon>Phycicoccus</taxon>
    </lineage>
</organism>
<feature type="domain" description="Piwi" evidence="3">
    <location>
        <begin position="184"/>
        <end position="471"/>
    </location>
</feature>